<organism evidence="1 2">
    <name type="scientific">Acaulospora colombiana</name>
    <dbReference type="NCBI Taxonomy" id="27376"/>
    <lineage>
        <taxon>Eukaryota</taxon>
        <taxon>Fungi</taxon>
        <taxon>Fungi incertae sedis</taxon>
        <taxon>Mucoromycota</taxon>
        <taxon>Glomeromycotina</taxon>
        <taxon>Glomeromycetes</taxon>
        <taxon>Diversisporales</taxon>
        <taxon>Acaulosporaceae</taxon>
        <taxon>Acaulospora</taxon>
    </lineage>
</organism>
<dbReference type="Proteomes" id="UP000789525">
    <property type="component" value="Unassembled WGS sequence"/>
</dbReference>
<dbReference type="EMBL" id="CAJVPT010006693">
    <property type="protein sequence ID" value="CAG8533643.1"/>
    <property type="molecule type" value="Genomic_DNA"/>
</dbReference>
<name>A0ACA9LJR3_9GLOM</name>
<proteinExistence type="predicted"/>
<reference evidence="1" key="1">
    <citation type="submission" date="2021-06" db="EMBL/GenBank/DDBJ databases">
        <authorList>
            <person name="Kallberg Y."/>
            <person name="Tangrot J."/>
            <person name="Rosling A."/>
        </authorList>
    </citation>
    <scope>NUCLEOTIDE SEQUENCE</scope>
    <source>
        <strain evidence="1">CL356</strain>
    </source>
</reference>
<gene>
    <name evidence="1" type="ORF">ACOLOM_LOCUS4177</name>
</gene>
<comment type="caution">
    <text evidence="1">The sequence shown here is derived from an EMBL/GenBank/DDBJ whole genome shotgun (WGS) entry which is preliminary data.</text>
</comment>
<keyword evidence="2" id="KW-1185">Reference proteome</keyword>
<accession>A0ACA9LJR3</accession>
<evidence type="ECO:0000313" key="1">
    <source>
        <dbReference type="EMBL" id="CAG8533643.1"/>
    </source>
</evidence>
<evidence type="ECO:0000313" key="2">
    <source>
        <dbReference type="Proteomes" id="UP000789525"/>
    </source>
</evidence>
<protein>
    <submittedName>
        <fullName evidence="1">14353_t:CDS:1</fullName>
    </submittedName>
</protein>
<sequence length="288" mass="33631">MLALFRYQRLMYPEGCGYRSETGGLMEALRKLNVETIRKYHADYYRPDNLCLIITGKLDLDALLKVLEPLDERIAAKGALPPHPRPFVDSLPVPPLEKSIQEVVEFPDEDETEELEDLTKEVFEVMERIVKEDGIDMERMKIVISRDRLKTLNEIENNPHNIYSEACIIDHMYGKEDCSDLEKAVKDLRYYDEIMNFSEEKWIEYLKRFYIDQPHVAILGHPSSEFAKKLYADEKQRIEEQCKTLGPQKLEELDRKLKDAKLANEVPIPDEIIGKCLREAIIDHTVIF</sequence>